<dbReference type="Pfam" id="PF05985">
    <property type="entry name" value="EutC"/>
    <property type="match status" value="1"/>
</dbReference>
<dbReference type="InterPro" id="IPR042255">
    <property type="entry name" value="EutC_N"/>
</dbReference>
<protein>
    <recommendedName>
        <fullName evidence="5">Ethanolamine ammonia-lyase small subunit</fullName>
        <shortName evidence="5">EAL small subunit</shortName>
        <ecNumber evidence="5">4.3.1.7</ecNumber>
    </recommendedName>
</protein>
<evidence type="ECO:0000313" key="6">
    <source>
        <dbReference type="EMBL" id="KLO28572.1"/>
    </source>
</evidence>
<evidence type="ECO:0000256" key="3">
    <source>
        <dbReference type="ARBA" id="ARBA00023285"/>
    </source>
</evidence>
<dbReference type="Gene3D" id="3.40.50.11240">
    <property type="entry name" value="Ethanolamine ammonia-lyase light chain (EutC)"/>
    <property type="match status" value="1"/>
</dbReference>
<reference evidence="6 7" key="1">
    <citation type="submission" date="2015-05" db="EMBL/GenBank/DDBJ databases">
        <title>Genome sequence of Mycobacterium heraklionense Davo strain.</title>
        <authorList>
            <person name="Greninger A.L."/>
            <person name="Cunningham G."/>
            <person name="Miller S."/>
        </authorList>
    </citation>
    <scope>NUCLEOTIDE SEQUENCE [LARGE SCALE GENOMIC DNA]</scope>
    <source>
        <strain evidence="6 7">Davo</strain>
    </source>
</reference>
<dbReference type="NCBIfam" id="NF003971">
    <property type="entry name" value="PRK05465.1"/>
    <property type="match status" value="1"/>
</dbReference>
<dbReference type="PANTHER" id="PTHR39330">
    <property type="entry name" value="ETHANOLAMINE AMMONIA-LYASE LIGHT CHAIN"/>
    <property type="match status" value="1"/>
</dbReference>
<comment type="caution">
    <text evidence="6">The sequence shown here is derived from an EMBL/GenBank/DDBJ whole genome shotgun (WGS) entry which is preliminary data.</text>
</comment>
<dbReference type="RefSeq" id="WP_047319558.1">
    <property type="nucleotide sequence ID" value="NZ_LDPO01000009.1"/>
</dbReference>
<comment type="pathway">
    <text evidence="5">Amine and polyamine degradation; ethanolamine degradation.</text>
</comment>
<keyword evidence="4 5" id="KW-1283">Bacterial microcompartment</keyword>
<dbReference type="HAMAP" id="MF_00601">
    <property type="entry name" value="EutC"/>
    <property type="match status" value="1"/>
</dbReference>
<comment type="catalytic activity">
    <reaction evidence="5">
        <text>ethanolamine = acetaldehyde + NH4(+)</text>
        <dbReference type="Rhea" id="RHEA:15313"/>
        <dbReference type="ChEBI" id="CHEBI:15343"/>
        <dbReference type="ChEBI" id="CHEBI:28938"/>
        <dbReference type="ChEBI" id="CHEBI:57603"/>
        <dbReference type="EC" id="4.3.1.7"/>
    </reaction>
</comment>
<evidence type="ECO:0000313" key="7">
    <source>
        <dbReference type="Proteomes" id="UP000036464"/>
    </source>
</evidence>
<keyword evidence="7" id="KW-1185">Reference proteome</keyword>
<feature type="binding site" evidence="5">
    <location>
        <position position="167"/>
    </location>
    <ligand>
        <name>adenosylcob(III)alamin</name>
        <dbReference type="ChEBI" id="CHEBI:18408"/>
    </ligand>
</feature>
<comment type="subcellular location">
    <subcellularLocation>
        <location evidence="5">Bacterial microcompartment</location>
    </subcellularLocation>
</comment>
<name>A0ABR5FEZ3_9MYCO</name>
<comment type="cofactor">
    <cofactor evidence="5">
        <name>adenosylcob(III)alamin</name>
        <dbReference type="ChEBI" id="CHEBI:18408"/>
    </cofactor>
    <text evidence="5">Binds between the large and small subunits.</text>
</comment>
<evidence type="ECO:0000256" key="1">
    <source>
        <dbReference type="ARBA" id="ARBA00022628"/>
    </source>
</evidence>
<keyword evidence="3 5" id="KW-0170">Cobalt</keyword>
<dbReference type="InterPro" id="IPR042251">
    <property type="entry name" value="EutC_C"/>
</dbReference>
<dbReference type="EC" id="4.3.1.7" evidence="5"/>
<dbReference type="PANTHER" id="PTHR39330:SF1">
    <property type="entry name" value="ETHANOLAMINE AMMONIA-LYASE SMALL SUBUNIT"/>
    <property type="match status" value="1"/>
</dbReference>
<comment type="subunit">
    <text evidence="5">The basic unit is a heterodimer which dimerizes to form tetramers. The heterotetramers trimerize; 6 large subunits form a core ring with 6 small subunits projecting outwards.</text>
</comment>
<sequence length="254" mass="26742">MSAVWQDLRRHTQARIGLGRSGDAQPTRSVLEFRAAHALARDAVRQSFDVGRLARQVAEVGLGEPVAVTSRASSRQEYLRRPDLGRLPNDLSQIPCTAAEVGFVLCDGLSPRALTEHGVALLRALTDVVGAHRTIAAPVIATGARVALGDHIGQAMGVQTIVVLIGERPGLSVASSLGLYLTHLPRPGRSDAERNCVSNVHPPDGLGYLDAARVIDALITGARTLGRSGVDLKAVSVGALDGSRSTILDQHVVS</sequence>
<dbReference type="Gene3D" id="1.10.30.40">
    <property type="entry name" value="Ethanolamine ammonia-lyase light chain (EutC), N-terminal domain"/>
    <property type="match status" value="1"/>
</dbReference>
<proteinExistence type="inferred from homology"/>
<dbReference type="PIRSF" id="PIRSF018982">
    <property type="entry name" value="EutC"/>
    <property type="match status" value="1"/>
</dbReference>
<dbReference type="EMBL" id="LDPO01000009">
    <property type="protein sequence ID" value="KLO28572.1"/>
    <property type="molecule type" value="Genomic_DNA"/>
</dbReference>
<keyword evidence="2 5" id="KW-0456">Lyase</keyword>
<comment type="similarity">
    <text evidence="5">Belongs to the EutC family.</text>
</comment>
<feature type="binding site" evidence="5">
    <location>
        <position position="196"/>
    </location>
    <ligand>
        <name>adenosylcob(III)alamin</name>
        <dbReference type="ChEBI" id="CHEBI:18408"/>
    </ligand>
</feature>
<dbReference type="InterPro" id="IPR009246">
    <property type="entry name" value="EutC"/>
</dbReference>
<evidence type="ECO:0000256" key="2">
    <source>
        <dbReference type="ARBA" id="ARBA00023239"/>
    </source>
</evidence>
<gene>
    <name evidence="5" type="primary">eutC</name>
    <name evidence="6" type="ORF">ABW16_12905</name>
</gene>
<feature type="binding site" evidence="5">
    <location>
        <position position="146"/>
    </location>
    <ligand>
        <name>adenosylcob(III)alamin</name>
        <dbReference type="ChEBI" id="CHEBI:18408"/>
    </ligand>
</feature>
<comment type="function">
    <text evidence="5">Catalyzes the deamination of various vicinal amino-alcohols to oxo compounds. Allows this organism to utilize ethanolamine as the sole source of nitrogen and carbon in the presence of external vitamin B12.</text>
</comment>
<organism evidence="6 7">
    <name type="scientific">Mycolicibacter heraklionensis</name>
    <dbReference type="NCBI Taxonomy" id="512402"/>
    <lineage>
        <taxon>Bacteria</taxon>
        <taxon>Bacillati</taxon>
        <taxon>Actinomycetota</taxon>
        <taxon>Actinomycetes</taxon>
        <taxon>Mycobacteriales</taxon>
        <taxon>Mycobacteriaceae</taxon>
        <taxon>Mycolicibacter</taxon>
    </lineage>
</organism>
<accession>A0ABR5FEZ3</accession>
<keyword evidence="1 5" id="KW-0846">Cobalamin</keyword>
<evidence type="ECO:0000256" key="4">
    <source>
        <dbReference type="ARBA" id="ARBA00024446"/>
    </source>
</evidence>
<dbReference type="Proteomes" id="UP000036464">
    <property type="component" value="Unassembled WGS sequence"/>
</dbReference>
<evidence type="ECO:0000256" key="5">
    <source>
        <dbReference type="HAMAP-Rule" id="MF_00601"/>
    </source>
</evidence>